<organism evidence="2 3">
    <name type="scientific">Tropilaelaps mercedesae</name>
    <dbReference type="NCBI Taxonomy" id="418985"/>
    <lineage>
        <taxon>Eukaryota</taxon>
        <taxon>Metazoa</taxon>
        <taxon>Ecdysozoa</taxon>
        <taxon>Arthropoda</taxon>
        <taxon>Chelicerata</taxon>
        <taxon>Arachnida</taxon>
        <taxon>Acari</taxon>
        <taxon>Parasitiformes</taxon>
        <taxon>Mesostigmata</taxon>
        <taxon>Gamasina</taxon>
        <taxon>Dermanyssoidea</taxon>
        <taxon>Laelapidae</taxon>
        <taxon>Tropilaelaps</taxon>
    </lineage>
</organism>
<protein>
    <submittedName>
        <fullName evidence="2">Uncharacterized protein</fullName>
    </submittedName>
</protein>
<evidence type="ECO:0000313" key="3">
    <source>
        <dbReference type="Proteomes" id="UP000192247"/>
    </source>
</evidence>
<dbReference type="AlphaFoldDB" id="A0A1V9XMZ9"/>
<name>A0A1V9XMZ9_9ACAR</name>
<accession>A0A1V9XMZ9</accession>
<dbReference type="OrthoDB" id="6511343at2759"/>
<dbReference type="EMBL" id="MNPL01007290">
    <property type="protein sequence ID" value="OQR74831.1"/>
    <property type="molecule type" value="Genomic_DNA"/>
</dbReference>
<dbReference type="InParanoid" id="A0A1V9XMZ9"/>
<dbReference type="Proteomes" id="UP000192247">
    <property type="component" value="Unassembled WGS sequence"/>
</dbReference>
<feature type="compositionally biased region" description="Basic and acidic residues" evidence="1">
    <location>
        <begin position="118"/>
        <end position="128"/>
    </location>
</feature>
<evidence type="ECO:0000313" key="2">
    <source>
        <dbReference type="EMBL" id="OQR74831.1"/>
    </source>
</evidence>
<feature type="compositionally biased region" description="Low complexity" evidence="1">
    <location>
        <begin position="93"/>
        <end position="108"/>
    </location>
</feature>
<proteinExistence type="predicted"/>
<comment type="caution">
    <text evidence="2">The sequence shown here is derived from an EMBL/GenBank/DDBJ whole genome shotgun (WGS) entry which is preliminary data.</text>
</comment>
<reference evidence="2 3" key="1">
    <citation type="journal article" date="2017" name="Gigascience">
        <title>Draft genome of the honey bee ectoparasitic mite, Tropilaelaps mercedesae, is shaped by the parasitic life history.</title>
        <authorList>
            <person name="Dong X."/>
            <person name="Armstrong S.D."/>
            <person name="Xia D."/>
            <person name="Makepeace B.L."/>
            <person name="Darby A.C."/>
            <person name="Kadowaki T."/>
        </authorList>
    </citation>
    <scope>NUCLEOTIDE SEQUENCE [LARGE SCALE GENOMIC DNA]</scope>
    <source>
        <strain evidence="2">Wuxi-XJTLU</strain>
    </source>
</reference>
<evidence type="ECO:0000256" key="1">
    <source>
        <dbReference type="SAM" id="MobiDB-lite"/>
    </source>
</evidence>
<keyword evidence="3" id="KW-1185">Reference proteome</keyword>
<feature type="region of interest" description="Disordered" evidence="1">
    <location>
        <begin position="86"/>
        <end position="128"/>
    </location>
</feature>
<sequence length="732" mass="81184">MEHSGLGTTVLVDEILSDALQKLRSGDILPDESSFSLAAREPVARSTSVTHPTVQWGYRSYTDDVLKSFIDRSTSFGRSASFDALRTDKAHSDPSSSSMSAYASIDSSHGVTSNRSSDPGEVKVMKSDDPFINSTRTNVFAKQPTNGEFDSSDAFVSGEKMFEKFDADQRRCQEENLFQDQTAPKPEYDVGLSYFLGVILPGIATHFDIPTPPSLESGPGNVTSFLNTKPLPMCCISLRNQGQGGLRLTVTPPRQTSGNILIEAALTPQITVKFTALSLLPMLALPDQVVLPPEIPTRVALRPLVLYSQPVTLQVRSAMATPQEVTLLPSGEDLQVEVTAREGDTTLSLQLLSEGEQVATLQTHVEVRFARILLRADAGRDMSIVTVENEESFAVEVLLSDEVGGLVYVKKVRVAERQTAQVTVRRMYVRHNQPEIVAEIRAELLSPMRSPLPLTKCRVMLASRGGDIRPDLARFVWLAEKDFVFTMSENDQDGRRKLSPWKNAVSISPCHLISSYIQVLEEPDDPTKVLLRVSCPPRLTVGRLRFYRRSEGANAEPYGFRYPILAPEIPSLLWYAASENTTSRIYRMPLDGKLRVSNTGRFAVFVVIANVRGDGQVIAPGASTELRLREPCRILYGLECWRSLVRHRTSSHQAEIQAQIDYSDEAIGLEPKNLMTKFSGETHESLVDKLVAEKIPDDPQSLVRLYRLFMSTVEEVFVQGSEPEASTFFAPR</sequence>
<gene>
    <name evidence="2" type="ORF">BIW11_08818</name>
</gene>